<dbReference type="EMBL" id="CM029042">
    <property type="protein sequence ID" value="KAG2616961.1"/>
    <property type="molecule type" value="Genomic_DNA"/>
</dbReference>
<keyword evidence="4" id="KW-1185">Reference proteome</keyword>
<feature type="region of interest" description="Disordered" evidence="1">
    <location>
        <begin position="58"/>
        <end position="78"/>
    </location>
</feature>
<evidence type="ECO:0000313" key="4">
    <source>
        <dbReference type="Proteomes" id="UP000823388"/>
    </source>
</evidence>
<accession>A0A8T0TYH2</accession>
<dbReference type="Proteomes" id="UP000823388">
    <property type="component" value="Chromosome 3N"/>
</dbReference>
<evidence type="ECO:0000313" key="3">
    <source>
        <dbReference type="EMBL" id="KAG2616961.1"/>
    </source>
</evidence>
<keyword evidence="2" id="KW-0732">Signal</keyword>
<gene>
    <name evidence="3" type="ORF">PVAP13_3NG177545</name>
</gene>
<protein>
    <submittedName>
        <fullName evidence="3">Uncharacterized protein</fullName>
    </submittedName>
</protein>
<evidence type="ECO:0000256" key="2">
    <source>
        <dbReference type="SAM" id="SignalP"/>
    </source>
</evidence>
<dbReference type="AlphaFoldDB" id="A0A8T0TYH2"/>
<evidence type="ECO:0000256" key="1">
    <source>
        <dbReference type="SAM" id="MobiDB-lite"/>
    </source>
</evidence>
<comment type="caution">
    <text evidence="3">The sequence shown here is derived from an EMBL/GenBank/DDBJ whole genome shotgun (WGS) entry which is preliminary data.</text>
</comment>
<feature type="signal peptide" evidence="2">
    <location>
        <begin position="1"/>
        <end position="30"/>
    </location>
</feature>
<sequence length="78" mass="7674">MSGGKLRPATLSLALVGLLLLGLLTAPASAKDDAHVMSVDGDAPSSGDEGRVVYADMKLSSSDAPVPAPAPGPSASDE</sequence>
<organism evidence="3 4">
    <name type="scientific">Panicum virgatum</name>
    <name type="common">Blackwell switchgrass</name>
    <dbReference type="NCBI Taxonomy" id="38727"/>
    <lineage>
        <taxon>Eukaryota</taxon>
        <taxon>Viridiplantae</taxon>
        <taxon>Streptophyta</taxon>
        <taxon>Embryophyta</taxon>
        <taxon>Tracheophyta</taxon>
        <taxon>Spermatophyta</taxon>
        <taxon>Magnoliopsida</taxon>
        <taxon>Liliopsida</taxon>
        <taxon>Poales</taxon>
        <taxon>Poaceae</taxon>
        <taxon>PACMAD clade</taxon>
        <taxon>Panicoideae</taxon>
        <taxon>Panicodae</taxon>
        <taxon>Paniceae</taxon>
        <taxon>Panicinae</taxon>
        <taxon>Panicum</taxon>
        <taxon>Panicum sect. Hiantes</taxon>
    </lineage>
</organism>
<reference evidence="3" key="1">
    <citation type="submission" date="2020-05" db="EMBL/GenBank/DDBJ databases">
        <title>WGS assembly of Panicum virgatum.</title>
        <authorList>
            <person name="Lovell J.T."/>
            <person name="Jenkins J."/>
            <person name="Shu S."/>
            <person name="Juenger T.E."/>
            <person name="Schmutz J."/>
        </authorList>
    </citation>
    <scope>NUCLEOTIDE SEQUENCE</scope>
    <source>
        <strain evidence="3">AP13</strain>
    </source>
</reference>
<feature type="chain" id="PRO_5035858197" evidence="2">
    <location>
        <begin position="31"/>
        <end position="78"/>
    </location>
</feature>
<name>A0A8T0TYH2_PANVG</name>
<proteinExistence type="predicted"/>